<dbReference type="InterPro" id="IPR007621">
    <property type="entry name" value="TPM_dom"/>
</dbReference>
<accession>A0A9J6P7J0</accession>
<feature type="domain" description="TPM" evidence="1">
    <location>
        <begin position="38"/>
        <end position="159"/>
    </location>
</feature>
<dbReference type="RefSeq" id="WP_250861086.1">
    <property type="nucleotide sequence ID" value="NZ_JAGSOJ010000004.1"/>
</dbReference>
<gene>
    <name evidence="2" type="ORF">KDK92_19605</name>
</gene>
<dbReference type="EMBL" id="JAGSOJ010000004">
    <property type="protein sequence ID" value="MCM1991953.1"/>
    <property type="molecule type" value="Genomic_DNA"/>
</dbReference>
<dbReference type="Proteomes" id="UP001056429">
    <property type="component" value="Unassembled WGS sequence"/>
</dbReference>
<evidence type="ECO:0000313" key="2">
    <source>
        <dbReference type="EMBL" id="MCM1991953.1"/>
    </source>
</evidence>
<comment type="caution">
    <text evidence="2">The sequence shown here is derived from an EMBL/GenBank/DDBJ whole genome shotgun (WGS) entry which is preliminary data.</text>
</comment>
<name>A0A9J6P7J0_9CLOT</name>
<dbReference type="Gene3D" id="3.10.310.50">
    <property type="match status" value="1"/>
</dbReference>
<evidence type="ECO:0000313" key="3">
    <source>
        <dbReference type="Proteomes" id="UP001056429"/>
    </source>
</evidence>
<dbReference type="PANTHER" id="PTHR30373:SF2">
    <property type="entry name" value="UPF0603 PROTEIN YGCG"/>
    <property type="match status" value="1"/>
</dbReference>
<sequence>MKKISSILGVLLIVFMMISFTTVYGEPNIPKNSKELFVYDETNALSRETKEYINIINKGLKKTGAQVAVVVIDTLGESDIEGYSNTLFREWGIGDKDKNNGVLLLVVLNDRKMRIEVGYGLEGAIPDGKAGSIIRNTIAPHFKNENYDEGIIQGTKAILALIQKEYNIVIDENVKIENYNYSNNNSSGNSKIWIMILVILFILPRGRRGRRSRIPFMFLFGNNHNNSGGGFGGGSSGGGGFGGGSSGGGGASGGW</sequence>
<evidence type="ECO:0000259" key="1">
    <source>
        <dbReference type="Pfam" id="PF04536"/>
    </source>
</evidence>
<dbReference type="Pfam" id="PF04536">
    <property type="entry name" value="TPM_phosphatase"/>
    <property type="match status" value="1"/>
</dbReference>
<reference evidence="2" key="1">
    <citation type="journal article" date="2021" name="mSystems">
        <title>Bacteria and Archaea Synergistically Convert Glycine Betaine to Biogenic Methane in the Formosa Cold Seep of the South China Sea.</title>
        <authorList>
            <person name="Li L."/>
            <person name="Zhang W."/>
            <person name="Zhang S."/>
            <person name="Song L."/>
            <person name="Sun Q."/>
            <person name="Zhang H."/>
            <person name="Xiang H."/>
            <person name="Dong X."/>
        </authorList>
    </citation>
    <scope>NUCLEOTIDE SEQUENCE</scope>
    <source>
        <strain evidence="2">ZWT</strain>
    </source>
</reference>
<dbReference type="PANTHER" id="PTHR30373">
    <property type="entry name" value="UPF0603 PROTEIN YGCG"/>
    <property type="match status" value="1"/>
</dbReference>
<dbReference type="AlphaFoldDB" id="A0A9J6P7J0"/>
<organism evidence="2 3">
    <name type="scientific">Oceanirhabdus seepicola</name>
    <dbReference type="NCBI Taxonomy" id="2828781"/>
    <lineage>
        <taxon>Bacteria</taxon>
        <taxon>Bacillati</taxon>
        <taxon>Bacillota</taxon>
        <taxon>Clostridia</taxon>
        <taxon>Eubacteriales</taxon>
        <taxon>Clostridiaceae</taxon>
        <taxon>Oceanirhabdus</taxon>
    </lineage>
</organism>
<reference evidence="2" key="2">
    <citation type="submission" date="2021-04" db="EMBL/GenBank/DDBJ databases">
        <authorList>
            <person name="Dong X."/>
        </authorList>
    </citation>
    <scope>NUCLEOTIDE SEQUENCE</scope>
    <source>
        <strain evidence="2">ZWT</strain>
    </source>
</reference>
<proteinExistence type="predicted"/>
<keyword evidence="3" id="KW-1185">Reference proteome</keyword>
<protein>
    <submittedName>
        <fullName evidence="2">TPM domain-containing protein</fullName>
    </submittedName>
</protein>